<sequence length="266" mass="30334">MSAHPELEQIHHRLTDLRNELLEHPVYQVLDTPERMRQFMQLHVYAVWDFMSLLKALQRELTCVTVPWVPSAQPEAARFINDIVIEEETDQLQNGGYASHFEMYLSAMEECGADVAEVGGLIAAVREGKTIAEALQTADVPEPARQFVQKTFDIIASGDVCAIASAFTFGREGLLPELFPQIVTRLHHENYPQFSQFKYYLDRHILLDGGEHGPMADRMLVHLCGNERERWRIVEETAVQALTVRKRLWDGILEAIDASAEMCERT</sequence>
<dbReference type="eggNOG" id="ENOG502Z7VP">
    <property type="taxonomic scope" value="Bacteria"/>
</dbReference>
<dbReference type="STRING" id="756272.Plabr_4066"/>
<accession>F0SGN8</accession>
<dbReference type="SUPFAM" id="SSF48613">
    <property type="entry name" value="Heme oxygenase-like"/>
    <property type="match status" value="1"/>
</dbReference>
<gene>
    <name evidence="1" type="ordered locus">Plabr_4066</name>
</gene>
<dbReference type="Proteomes" id="UP000006860">
    <property type="component" value="Chromosome"/>
</dbReference>
<organism evidence="1 2">
    <name type="scientific">Rubinisphaera brasiliensis (strain ATCC 49424 / DSM 5305 / JCM 21570 / IAM 15109 / NBRC 103401 / IFAM 1448)</name>
    <name type="common">Planctomyces brasiliensis</name>
    <dbReference type="NCBI Taxonomy" id="756272"/>
    <lineage>
        <taxon>Bacteria</taxon>
        <taxon>Pseudomonadati</taxon>
        <taxon>Planctomycetota</taxon>
        <taxon>Planctomycetia</taxon>
        <taxon>Planctomycetales</taxon>
        <taxon>Planctomycetaceae</taxon>
        <taxon>Rubinisphaera</taxon>
    </lineage>
</organism>
<evidence type="ECO:0000313" key="2">
    <source>
        <dbReference type="Proteomes" id="UP000006860"/>
    </source>
</evidence>
<proteinExistence type="predicted"/>
<dbReference type="OrthoDB" id="9791270at2"/>
<dbReference type="Pfam" id="PF11251">
    <property type="entry name" value="DUF3050"/>
    <property type="match status" value="1"/>
</dbReference>
<dbReference type="EMBL" id="CP002546">
    <property type="protein sequence ID" value="ADY61643.1"/>
    <property type="molecule type" value="Genomic_DNA"/>
</dbReference>
<protein>
    <recommendedName>
        <fullName evidence="3">Heme oxygenase-like protein</fullName>
    </recommendedName>
</protein>
<name>F0SGN8_RUBBR</name>
<dbReference type="HOGENOM" id="CLU_094210_0_0_0"/>
<dbReference type="AlphaFoldDB" id="F0SGN8"/>
<dbReference type="KEGG" id="pbs:Plabr_4066"/>
<dbReference type="Gene3D" id="1.20.910.10">
    <property type="entry name" value="Heme oxygenase-like"/>
    <property type="match status" value="1"/>
</dbReference>
<dbReference type="InterPro" id="IPR016084">
    <property type="entry name" value="Haem_Oase-like_multi-hlx"/>
</dbReference>
<keyword evidence="2" id="KW-1185">Reference proteome</keyword>
<evidence type="ECO:0000313" key="1">
    <source>
        <dbReference type="EMBL" id="ADY61643.1"/>
    </source>
</evidence>
<reference evidence="2" key="1">
    <citation type="submission" date="2011-02" db="EMBL/GenBank/DDBJ databases">
        <title>The complete genome of Planctomyces brasiliensis DSM 5305.</title>
        <authorList>
            <person name="Lucas S."/>
            <person name="Copeland A."/>
            <person name="Lapidus A."/>
            <person name="Bruce D."/>
            <person name="Goodwin L."/>
            <person name="Pitluck S."/>
            <person name="Kyrpides N."/>
            <person name="Mavromatis K."/>
            <person name="Pagani I."/>
            <person name="Ivanova N."/>
            <person name="Ovchinnikova G."/>
            <person name="Lu M."/>
            <person name="Detter J.C."/>
            <person name="Han C."/>
            <person name="Land M."/>
            <person name="Hauser L."/>
            <person name="Markowitz V."/>
            <person name="Cheng J.-F."/>
            <person name="Hugenholtz P."/>
            <person name="Woyke T."/>
            <person name="Wu D."/>
            <person name="Tindall B."/>
            <person name="Pomrenke H.G."/>
            <person name="Brambilla E."/>
            <person name="Klenk H.-P."/>
            <person name="Eisen J.A."/>
        </authorList>
    </citation>
    <scope>NUCLEOTIDE SEQUENCE [LARGE SCALE GENOMIC DNA]</scope>
    <source>
        <strain evidence="2">ATCC 49424 / DSM 5305 / JCM 21570 / NBRC 103401 / IFAM 1448</strain>
    </source>
</reference>
<evidence type="ECO:0008006" key="3">
    <source>
        <dbReference type="Google" id="ProtNLM"/>
    </source>
</evidence>
<dbReference type="RefSeq" id="WP_013630360.1">
    <property type="nucleotide sequence ID" value="NC_015174.1"/>
</dbReference>
<dbReference type="InterPro" id="IPR024423">
    <property type="entry name" value="DUF3050"/>
</dbReference>